<feature type="coiled-coil region" evidence="1">
    <location>
        <begin position="367"/>
        <end position="457"/>
    </location>
</feature>
<dbReference type="OrthoDB" id="331787at2759"/>
<feature type="coiled-coil region" evidence="1">
    <location>
        <begin position="590"/>
        <end position="715"/>
    </location>
</feature>
<feature type="coiled-coil region" evidence="1">
    <location>
        <begin position="1374"/>
        <end position="1415"/>
    </location>
</feature>
<evidence type="ECO:0000313" key="3">
    <source>
        <dbReference type="EMBL" id="KFG28038.1"/>
    </source>
</evidence>
<sequence>MDAPCEAEAADARCPVPVGTVLKNPGASRVRSGSIYERKMERRRPTALKAPVEKRQPVDRMREKEIDDEQTYPPTRISQEHVYREEGAHAAREDVDTNYFCGEATAVGNEGNGGNLDRAYDDQTVSVDGTGGESRDGRDTPDAAALLLELVAKEQELLALQQENEQLREDLADAANDGEADIGQLRAQFAQRLKAQQEAASAAAAELVQEIEAARMAAAEAERGREALQEEMLRAERALSQLIQQVDDAEQSEARLVKEVEDLRIHQREVEAALGSQLGSAQQQVAALREEKEAAERRYRRAVEAESNLARELRQMQDQRQSVEMQLAVERELCQFEAEKCRSEQVEWQEQLNARARETESLWQAERQRLMRDRAEEERLRELLKAADEELERYRRKEEQRRQELQEGAETEALLNQEIARLRDRHNVREKELVRQLEVAQKEVALLESETQLLKQTLKDSHALEKNLASTVEKLQKEVALKAVELDSQKTFFEVERTRLQGEQAEAEKKLTKCAELTECTRTELEQFKLEHAREQRSLQEQLQAAETVARQLRQQMVNMQRETDGRIAEISQQLCREIEFVSLQKAEVESAAEERVRFLETQVATLQRERAEAEQELQRRSQIEDRDLKDVEAILREREASDQQARQKIASLEAERTQLQRDIQKAEWSAREQELAKLALKRELANLQKRTAAQKELEQRVIFQEKELERLLQLNEPYQFAPRTHRPGGADTADLLRQNEAQQHSFVESLASNSCDGSTELLDEACRKVNGVVPPEKGTDGGHQQDLHLGYIEADNRPNQEYSAACGSPTVSSAREPEMSPGNIGMRSGWDAAAAERLAQGAGVAGQLSQHSEGPGLVGASVASTRERLDTGRSDAKGQWKENLGAPVAHQCWSRRPSSARMVQADNATFRASDGRSFSHSYSETICSEADASPLSNSRKASASFHRASCDFLQQEVVRLSKAYTQACEALEEAQQKRRGDGQRLECLLLELEDGGSRTRRDPVAWDAETGNPEHEQESNLGVDESHHPPASGSASAQVVQNQEALQDLKQLLASEIGYAGTSDGVLRAAVSTLKTLLQRKIELPVTGTGDAERNQTPVVNSTIGLFYRTIELPQQEEKGEIPRPLKDGTLREWPSPKPVRLRLGAAKLENATCAETISGTHGFFLTHPHVGDSTLTSSATVQPPEELPCHARTVVQEQLFYKGSQGGGSEAASRDSCGARRPASSDSSNENPGRLQNPLGRPDLRLEAVPGQSRSAERTSEHSVVVARNHPDGDAGLVPCASEHEGSLRPSGTFVRTGSLQTSATACRAPVSEADQKHRFDARGCQGLARRDTEKKAHLATGGTGSNNEETLQSSGLCTTQFFSIADECVDVLALQQLLQEREDEVSALEDALEQSQRREATLLGRLEEAERLLGTLHRCSVAAEQRGDAAAEVWAALLSRQLHDDNPTVDLPALTGDGPNEKEGREVGELDDFQDSKSVDRAVRHQLLESDNASVSPCGREESSAEGPSRERLAASRESGEGDCKSNVDDICEQSVESSIQYNRETDGPSAGDGTAKSQGCPFCGLKASEEPDLFWLRLVRQAWKKCATNDPQASSNHRQQLRSSDFSLSAGEDPAPTYDCMGNVLPVLHGPSHRPAESDIPDGGRVSLVIPALPRHLTLCEMSTGNGTPGSNLRTGVPGLLSTELQFAAVPQMALERRSVRLLPADSSEALRLSNRQVEHAGSSRVDGASICTSSTGETMFRFEVCMSDRDDDNAQQSSFLSVVLMRQSEDSHEDEVAAMANAAGVREVPKRIPIRLTLENSGNCDKSLFRLYRKHADVGVVEPSGVGWDSVLPNVWDAGNPVYLQHVGTQLFLAVSGIQLMDSASEATLDVLVRRARSANTFCCSSNVVTLDSSEQPKMGSGDDQPRHPDPCYFGTENLADATPFLLVSASKVTEREVCMPIGAEGAPKFEHVRWYGKVTTARPPCLFYTQRCLGWPARDRVLCIRSCHPQWVLWFTVCLWFVLPGIMRARNGVFLVSFHYVLRRESVSCETDLPALFLALLFVYL</sequence>
<keyword evidence="1" id="KW-0175">Coiled coil</keyword>
<feature type="compositionally biased region" description="Basic and acidic residues" evidence="2">
    <location>
        <begin position="1013"/>
        <end position="1029"/>
    </location>
</feature>
<organism evidence="3 4">
    <name type="scientific">Toxoplasma gondii p89</name>
    <dbReference type="NCBI Taxonomy" id="943119"/>
    <lineage>
        <taxon>Eukaryota</taxon>
        <taxon>Sar</taxon>
        <taxon>Alveolata</taxon>
        <taxon>Apicomplexa</taxon>
        <taxon>Conoidasida</taxon>
        <taxon>Coccidia</taxon>
        <taxon>Eucoccidiorida</taxon>
        <taxon>Eimeriorina</taxon>
        <taxon>Sarcocystidae</taxon>
        <taxon>Toxoplasma</taxon>
    </lineage>
</organism>
<dbReference type="EMBL" id="AEYI02002499">
    <property type="protein sequence ID" value="KFG28038.1"/>
    <property type="molecule type" value="Genomic_DNA"/>
</dbReference>
<feature type="region of interest" description="Disordered" evidence="2">
    <location>
        <begin position="1000"/>
        <end position="1041"/>
    </location>
</feature>
<dbReference type="PANTHER" id="PTHR45615:SF80">
    <property type="entry name" value="GRIP DOMAIN-CONTAINING PROTEIN"/>
    <property type="match status" value="1"/>
</dbReference>
<evidence type="ECO:0000313" key="4">
    <source>
        <dbReference type="Proteomes" id="UP000028828"/>
    </source>
</evidence>
<dbReference type="VEuPathDB" id="ToxoDB:TGP89_210270"/>
<feature type="region of interest" description="Disordered" evidence="2">
    <location>
        <begin position="1592"/>
        <end position="1613"/>
    </location>
</feature>
<dbReference type="PANTHER" id="PTHR45615">
    <property type="entry name" value="MYOSIN HEAVY CHAIN, NON-MUSCLE"/>
    <property type="match status" value="1"/>
</dbReference>
<feature type="region of interest" description="Disordered" evidence="2">
    <location>
        <begin position="32"/>
        <end position="72"/>
    </location>
</feature>
<protein>
    <submittedName>
        <fullName evidence="3">Uncharacterized protein</fullName>
    </submittedName>
</protein>
<feature type="coiled-coil region" evidence="1">
    <location>
        <begin position="525"/>
        <end position="563"/>
    </location>
</feature>
<evidence type="ECO:0000256" key="1">
    <source>
        <dbReference type="SAM" id="Coils"/>
    </source>
</evidence>
<feature type="compositionally biased region" description="Basic and acidic residues" evidence="2">
    <location>
        <begin position="51"/>
        <end position="65"/>
    </location>
</feature>
<gene>
    <name evidence="3" type="ORF">TGP89_210270</name>
</gene>
<evidence type="ECO:0000256" key="2">
    <source>
        <dbReference type="SAM" id="MobiDB-lite"/>
    </source>
</evidence>
<feature type="region of interest" description="Disordered" evidence="2">
    <location>
        <begin position="1448"/>
        <end position="1479"/>
    </location>
</feature>
<comment type="caution">
    <text evidence="3">The sequence shown here is derived from an EMBL/GenBank/DDBJ whole genome shotgun (WGS) entry which is preliminary data.</text>
</comment>
<feature type="compositionally biased region" description="Polar residues" evidence="2">
    <location>
        <begin position="1593"/>
        <end position="1611"/>
    </location>
</feature>
<accession>A0A086J7C0</accession>
<name>A0A086J7C0_TOXGO</name>
<feature type="region of interest" description="Disordered" evidence="2">
    <location>
        <begin position="1493"/>
        <end position="1531"/>
    </location>
</feature>
<proteinExistence type="predicted"/>
<feature type="compositionally biased region" description="Basic and acidic residues" evidence="2">
    <location>
        <begin position="1502"/>
        <end position="1531"/>
    </location>
</feature>
<feature type="coiled-coil region" evidence="1">
    <location>
        <begin position="143"/>
        <end position="333"/>
    </location>
</feature>
<feature type="compositionally biased region" description="Basic and acidic residues" evidence="2">
    <location>
        <begin position="866"/>
        <end position="879"/>
    </location>
</feature>
<feature type="region of interest" description="Disordered" evidence="2">
    <location>
        <begin position="1203"/>
        <end position="1297"/>
    </location>
</feature>
<dbReference type="Proteomes" id="UP000028828">
    <property type="component" value="Unassembled WGS sequence"/>
</dbReference>
<reference evidence="3 4" key="1">
    <citation type="submission" date="2014-03" db="EMBL/GenBank/DDBJ databases">
        <authorList>
            <person name="Sibley D."/>
            <person name="Venepally P."/>
            <person name="Karamycheva S."/>
            <person name="Hadjithomas M."/>
            <person name="Khan A."/>
            <person name="Brunk B."/>
            <person name="Roos D."/>
            <person name="Caler E."/>
            <person name="Lorenzi H."/>
        </authorList>
    </citation>
    <scope>NUCLEOTIDE SEQUENCE [LARGE SCALE GENOMIC DNA]</scope>
    <source>
        <strain evidence="4">p89</strain>
    </source>
</reference>
<feature type="region of interest" description="Disordered" evidence="2">
    <location>
        <begin position="847"/>
        <end position="879"/>
    </location>
</feature>
<feature type="compositionally biased region" description="Basic and acidic residues" evidence="2">
    <location>
        <begin position="1462"/>
        <end position="1479"/>
    </location>
</feature>